<evidence type="ECO:0000256" key="1">
    <source>
        <dbReference type="ARBA" id="ARBA00004141"/>
    </source>
</evidence>
<keyword evidence="4 6" id="KW-1133">Transmembrane helix</keyword>
<keyword evidence="5 6" id="KW-0472">Membrane</keyword>
<reference evidence="7" key="1">
    <citation type="submission" date="2022-06" db="EMBL/GenBank/DDBJ databases">
        <title>Draft genome sequences of Leminorella grimontii str. JCM5902.</title>
        <authorList>
            <person name="Wakabayashi Y."/>
            <person name="Kojima K."/>
        </authorList>
    </citation>
    <scope>NUCLEOTIDE SEQUENCE</scope>
    <source>
        <strain evidence="7">JCM 5902</strain>
    </source>
</reference>
<keyword evidence="8" id="KW-1185">Reference proteome</keyword>
<feature type="transmembrane region" description="Helical" evidence="6">
    <location>
        <begin position="182"/>
        <end position="203"/>
    </location>
</feature>
<name>A0AAV5N0T6_9GAMM</name>
<accession>A0AAV5N0T6</accession>
<dbReference type="EMBL" id="BRLH01000003">
    <property type="protein sequence ID" value="GKX55570.1"/>
    <property type="molecule type" value="Genomic_DNA"/>
</dbReference>
<dbReference type="AlphaFoldDB" id="A0AAV5N0T6"/>
<dbReference type="PANTHER" id="PTHR31885:SF6">
    <property type="entry name" value="GH04784P"/>
    <property type="match status" value="1"/>
</dbReference>
<feature type="transmembrane region" description="Helical" evidence="6">
    <location>
        <begin position="102"/>
        <end position="122"/>
    </location>
</feature>
<dbReference type="Proteomes" id="UP001058124">
    <property type="component" value="Unassembled WGS sequence"/>
</dbReference>
<evidence type="ECO:0000313" key="7">
    <source>
        <dbReference type="EMBL" id="GKX55570.1"/>
    </source>
</evidence>
<feature type="transmembrane region" description="Helical" evidence="6">
    <location>
        <begin position="51"/>
        <end position="71"/>
    </location>
</feature>
<evidence type="ECO:0000313" key="8">
    <source>
        <dbReference type="Proteomes" id="UP001058124"/>
    </source>
</evidence>
<evidence type="ECO:0000256" key="4">
    <source>
        <dbReference type="ARBA" id="ARBA00022989"/>
    </source>
</evidence>
<comment type="caution">
    <text evidence="7">The sequence shown here is derived from an EMBL/GenBank/DDBJ whole genome shotgun (WGS) entry which is preliminary data.</text>
</comment>
<protein>
    <submittedName>
        <fullName evidence="7">Lysoplasmalogenase</fullName>
    </submittedName>
</protein>
<comment type="subcellular location">
    <subcellularLocation>
        <location evidence="1">Membrane</location>
        <topology evidence="1">Multi-pass membrane protein</topology>
    </subcellularLocation>
</comment>
<dbReference type="InterPro" id="IPR012506">
    <property type="entry name" value="TMEM86B-like"/>
</dbReference>
<proteinExistence type="inferred from homology"/>
<dbReference type="GO" id="GO:0016020">
    <property type="term" value="C:membrane"/>
    <property type="evidence" value="ECO:0007669"/>
    <property type="project" value="UniProtKB-SubCell"/>
</dbReference>
<organism evidence="7 8">
    <name type="scientific">Leminorella grimontii</name>
    <dbReference type="NCBI Taxonomy" id="82981"/>
    <lineage>
        <taxon>Bacteria</taxon>
        <taxon>Pseudomonadati</taxon>
        <taxon>Pseudomonadota</taxon>
        <taxon>Gammaproteobacteria</taxon>
        <taxon>Enterobacterales</taxon>
        <taxon>Budviciaceae</taxon>
        <taxon>Leminorella</taxon>
    </lineage>
</organism>
<dbReference type="Pfam" id="PF07947">
    <property type="entry name" value="YhhN"/>
    <property type="match status" value="1"/>
</dbReference>
<gene>
    <name evidence="7" type="primary">yhhN</name>
    <name evidence="7" type="ORF">SOASR030_16820</name>
</gene>
<feature type="transmembrane region" description="Helical" evidence="6">
    <location>
        <begin position="77"/>
        <end position="95"/>
    </location>
</feature>
<dbReference type="PANTHER" id="PTHR31885">
    <property type="entry name" value="GH04784P"/>
    <property type="match status" value="1"/>
</dbReference>
<comment type="similarity">
    <text evidence="2">Belongs to the TMEM86 family.</text>
</comment>
<keyword evidence="3 6" id="KW-0812">Transmembrane</keyword>
<evidence type="ECO:0000256" key="5">
    <source>
        <dbReference type="ARBA" id="ARBA00023136"/>
    </source>
</evidence>
<dbReference type="GO" id="GO:0016787">
    <property type="term" value="F:hydrolase activity"/>
    <property type="evidence" value="ECO:0007669"/>
    <property type="project" value="TreeGrafter"/>
</dbReference>
<evidence type="ECO:0000256" key="3">
    <source>
        <dbReference type="ARBA" id="ARBA00022692"/>
    </source>
</evidence>
<dbReference type="RefSeq" id="WP_027273545.1">
    <property type="nucleotide sequence ID" value="NZ_BRLH01000003.1"/>
</dbReference>
<sequence>MSWPLLAVIFSGWIYVDAAYRGPRWQRWAFKPVTMLLMLLWAWQSPELTNFNYLILVGILASLTADVIQAFSQERTLYTVGALFISHLAYTLCFASSLSLSFYWPPIVVLLAIGLAALALLWNRLAEMRWPVATYLAITLIMVWVTAGGYLAKPDDMAFSQLIGSVLLLLSALLWLTNKYYVPFKAANAAIAVCYFLGHFTIVRSLHI</sequence>
<feature type="transmembrane region" description="Helical" evidence="6">
    <location>
        <begin position="128"/>
        <end position="151"/>
    </location>
</feature>
<evidence type="ECO:0000256" key="2">
    <source>
        <dbReference type="ARBA" id="ARBA00007375"/>
    </source>
</evidence>
<evidence type="ECO:0000256" key="6">
    <source>
        <dbReference type="SAM" id="Phobius"/>
    </source>
</evidence>
<feature type="transmembrane region" description="Helical" evidence="6">
    <location>
        <begin position="158"/>
        <end position="176"/>
    </location>
</feature>